<accession>M9QXQ2</accession>
<protein>
    <submittedName>
        <fullName evidence="2">Uncharacterized protein</fullName>
    </submittedName>
</protein>
<proteinExistence type="predicted"/>
<name>M9QXQ2_9VIRU</name>
<evidence type="ECO:0000313" key="2">
    <source>
        <dbReference type="EMBL" id="AGI62196.1"/>
    </source>
</evidence>
<feature type="compositionally biased region" description="Polar residues" evidence="1">
    <location>
        <begin position="1"/>
        <end position="18"/>
    </location>
</feature>
<reference evidence="2" key="1">
    <citation type="journal article" date="2013" name="Arch. Virol.">
        <title>Complete nucleotide sequence of a virus associated with rusty mottle disease of sweet cherry (Prunus avium).</title>
        <authorList>
            <person name="Villamor D.V."/>
            <person name="Druffel K.L."/>
            <person name="Eastwell K.C."/>
        </authorList>
    </citation>
    <scope>NUCLEOTIDE SEQUENCE</scope>
    <source>
        <strain evidence="2">103-13</strain>
    </source>
</reference>
<dbReference type="EMBL" id="KC218930">
    <property type="protein sequence ID" value="AGI62196.1"/>
    <property type="molecule type" value="Genomic_RNA"/>
</dbReference>
<organism evidence="2">
    <name type="scientific">Cherry necrotic rusty mottle virus</name>
    <dbReference type="NCBI Taxonomy" id="129143"/>
    <lineage>
        <taxon>Viruses</taxon>
        <taxon>Riboviria</taxon>
        <taxon>Orthornavirae</taxon>
        <taxon>Kitrinoviricota</taxon>
        <taxon>Alsuviricetes</taxon>
        <taxon>Tymovirales</taxon>
        <taxon>Betaflexiviridae</taxon>
        <taxon>Quinvirinae</taxon>
        <taxon>Robigovirus</taxon>
        <taxon>Robigovirus necroavii</taxon>
    </lineage>
</organism>
<sequence length="162" mass="18031">MSMSSMTMEPSNSMLQTTKSRRRRRLGRPLLHPEMRKVLQEGVISKCLEPEEEGSTLIQRIPPQVLAESLSATFRKKTLPLLTSLPMMPSRPLQQTGLNTSRCLRLKHSIAFLMLSGTAITTVQAIRQNSLVGQSVGLSLRSWQALLGATVLYVAFAQSMHQ</sequence>
<evidence type="ECO:0000256" key="1">
    <source>
        <dbReference type="SAM" id="MobiDB-lite"/>
    </source>
</evidence>
<feature type="region of interest" description="Disordered" evidence="1">
    <location>
        <begin position="1"/>
        <end position="29"/>
    </location>
</feature>